<dbReference type="InterPro" id="IPR016170">
    <property type="entry name" value="Cytok_DH_C_sf"/>
</dbReference>
<sequence>MILILFISQLLLSAAQPDILSCTQVLELRNKLRNDPSVIELASTDYGNIVHDKPKAVLYPSSIEDISSLIKSSYNCANPFSIATRGAGHSIRGQDMTENGVVVAMTKLNNGGRHGVVVSKSPLFADVGGEQLWIDVLNATLQEGYAPVSWTDYLYLSVGGTLSNAGISGQTFRFGPQISNVYELDVVTGKGELITCSGNKNSELFFGVLGGLGQFGVITRARIALAPAPKRVKWTRVLYTEFSTFTKDQESLIAISGRKERNGVDYLEGGILLDNGTPNAWSTSFFPPSDVPKILSLVKEHGIVYYIEMAKHYTDLTEIAAKKELEHTIKDLNFIQGFMFETDVSYVEFLTRVDIGPLNNETHPWLNLMIPRSRVSEFDSGVIRDILLKRNITTGPILFYPMNRNKWDHRMSAPTPDEDIFYTLALLVSGTVDDWQVLDDQNKAILKFLDNFCIETKQYLAHYTNKEGWMKNFGSKWATFQARKAEFDPKMILSPGQRIFN</sequence>
<feature type="signal peptide" evidence="8">
    <location>
        <begin position="1"/>
        <end position="15"/>
    </location>
</feature>
<evidence type="ECO:0000313" key="10">
    <source>
        <dbReference type="EMBL" id="KAJ8762082.1"/>
    </source>
</evidence>
<dbReference type="Gene3D" id="3.30.465.10">
    <property type="match status" value="1"/>
</dbReference>
<dbReference type="InterPro" id="IPR050432">
    <property type="entry name" value="FAD-linked_Oxidoreductases_BP"/>
</dbReference>
<keyword evidence="8" id="KW-0732">Signal</keyword>
<dbReference type="GO" id="GO:0019139">
    <property type="term" value="F:cytokinin dehydrogenase activity"/>
    <property type="evidence" value="ECO:0007669"/>
    <property type="project" value="UniProtKB-EC"/>
</dbReference>
<dbReference type="SUPFAM" id="SSF56176">
    <property type="entry name" value="FAD-binding/transporter-associated domain-like"/>
    <property type="match status" value="1"/>
</dbReference>
<evidence type="ECO:0000256" key="2">
    <source>
        <dbReference type="ARBA" id="ARBA00005466"/>
    </source>
</evidence>
<dbReference type="Gene3D" id="3.30.43.10">
    <property type="entry name" value="Uridine Diphospho-n-acetylenolpyruvylglucosamine Reductase, domain 2"/>
    <property type="match status" value="1"/>
</dbReference>
<dbReference type="Gene3D" id="3.40.462.10">
    <property type="entry name" value="FAD-linked oxidases, C-terminal domain"/>
    <property type="match status" value="1"/>
</dbReference>
<evidence type="ECO:0000256" key="1">
    <source>
        <dbReference type="ARBA" id="ARBA00001974"/>
    </source>
</evidence>
<dbReference type="SUPFAM" id="SSF55103">
    <property type="entry name" value="FAD-linked oxidases, C-terminal domain"/>
    <property type="match status" value="1"/>
</dbReference>
<dbReference type="InterPro" id="IPR016166">
    <property type="entry name" value="FAD-bd_PCMH"/>
</dbReference>
<evidence type="ECO:0000256" key="8">
    <source>
        <dbReference type="SAM" id="SignalP"/>
    </source>
</evidence>
<dbReference type="InterPro" id="IPR016164">
    <property type="entry name" value="FAD-linked_Oxase-like_C"/>
</dbReference>
<dbReference type="PANTHER" id="PTHR13878">
    <property type="entry name" value="GULONOLACTONE OXIDASE"/>
    <property type="match status" value="1"/>
</dbReference>
<reference evidence="10 11" key="1">
    <citation type="submission" date="2021-09" db="EMBL/GenBank/DDBJ databases">
        <title>Genomic insights and catalytic innovation underlie evolution of tropane alkaloids biosynthesis.</title>
        <authorList>
            <person name="Wang Y.-J."/>
            <person name="Tian T."/>
            <person name="Huang J.-P."/>
            <person name="Huang S.-X."/>
        </authorList>
    </citation>
    <scope>NUCLEOTIDE SEQUENCE [LARGE SCALE GENOMIC DNA]</scope>
    <source>
        <strain evidence="10">KIB-2018</strain>
        <tissue evidence="10">Leaf</tissue>
    </source>
</reference>
<dbReference type="Proteomes" id="UP001159364">
    <property type="component" value="Linkage Group LG06"/>
</dbReference>
<evidence type="ECO:0000256" key="5">
    <source>
        <dbReference type="ARBA" id="ARBA00022827"/>
    </source>
</evidence>
<dbReference type="InterPro" id="IPR016169">
    <property type="entry name" value="FAD-bd_PCMH_sub2"/>
</dbReference>
<name>A0AAV8T5M1_9ROSI</name>
<feature type="domain" description="FAD-binding PCMH-type" evidence="9">
    <location>
        <begin position="50"/>
        <end position="228"/>
    </location>
</feature>
<evidence type="ECO:0000256" key="4">
    <source>
        <dbReference type="ARBA" id="ARBA00022630"/>
    </source>
</evidence>
<dbReference type="GO" id="GO:0009690">
    <property type="term" value="P:cytokinin metabolic process"/>
    <property type="evidence" value="ECO:0007669"/>
    <property type="project" value="InterPro"/>
</dbReference>
<keyword evidence="5" id="KW-0274">FAD</keyword>
<protein>
    <recommendedName>
        <fullName evidence="3">cytokinin dehydrogenase</fullName>
        <ecNumber evidence="3">1.5.99.12</ecNumber>
    </recommendedName>
</protein>
<evidence type="ECO:0000259" key="9">
    <source>
        <dbReference type="PROSITE" id="PS51387"/>
    </source>
</evidence>
<dbReference type="InterPro" id="IPR006094">
    <property type="entry name" value="Oxid_FAD_bind_N"/>
</dbReference>
<dbReference type="EMBL" id="JAIWQS010000006">
    <property type="protein sequence ID" value="KAJ8762082.1"/>
    <property type="molecule type" value="Genomic_DNA"/>
</dbReference>
<feature type="chain" id="PRO_5043350454" description="cytokinin dehydrogenase" evidence="8">
    <location>
        <begin position="16"/>
        <end position="501"/>
    </location>
</feature>
<evidence type="ECO:0000313" key="11">
    <source>
        <dbReference type="Proteomes" id="UP001159364"/>
    </source>
</evidence>
<comment type="caution">
    <text evidence="10">The sequence shown here is derived from an EMBL/GenBank/DDBJ whole genome shotgun (WGS) entry which is preliminary data.</text>
</comment>
<comment type="similarity">
    <text evidence="2">Belongs to the oxygen-dependent FAD-linked oxidoreductase family.</text>
</comment>
<comment type="cofactor">
    <cofactor evidence="1">
        <name>FAD</name>
        <dbReference type="ChEBI" id="CHEBI:57692"/>
    </cofactor>
</comment>
<dbReference type="Pfam" id="PF09265">
    <property type="entry name" value="Cytokin-bind"/>
    <property type="match status" value="1"/>
</dbReference>
<evidence type="ECO:0000256" key="6">
    <source>
        <dbReference type="ARBA" id="ARBA00023002"/>
    </source>
</evidence>
<dbReference type="InterPro" id="IPR015345">
    <property type="entry name" value="Cytokinin_DH_FAD/cytokin-bd"/>
</dbReference>
<dbReference type="PROSITE" id="PS51387">
    <property type="entry name" value="FAD_PCMH"/>
    <property type="match status" value="1"/>
</dbReference>
<dbReference type="InterPro" id="IPR016167">
    <property type="entry name" value="FAD-bd_PCMH_sub1"/>
</dbReference>
<keyword evidence="6" id="KW-0560">Oxidoreductase</keyword>
<dbReference type="AlphaFoldDB" id="A0AAV8T5M1"/>
<dbReference type="EC" id="1.5.99.12" evidence="3"/>
<organism evidence="10 11">
    <name type="scientific">Erythroxylum novogranatense</name>
    <dbReference type="NCBI Taxonomy" id="1862640"/>
    <lineage>
        <taxon>Eukaryota</taxon>
        <taxon>Viridiplantae</taxon>
        <taxon>Streptophyta</taxon>
        <taxon>Embryophyta</taxon>
        <taxon>Tracheophyta</taxon>
        <taxon>Spermatophyta</taxon>
        <taxon>Magnoliopsida</taxon>
        <taxon>eudicotyledons</taxon>
        <taxon>Gunneridae</taxon>
        <taxon>Pentapetalae</taxon>
        <taxon>rosids</taxon>
        <taxon>fabids</taxon>
        <taxon>Malpighiales</taxon>
        <taxon>Erythroxylaceae</taxon>
        <taxon>Erythroxylum</taxon>
    </lineage>
</organism>
<keyword evidence="4" id="KW-0285">Flavoprotein</keyword>
<dbReference type="PANTHER" id="PTHR13878:SF141">
    <property type="entry name" value="CYTOKININ DEHYDROGENASE"/>
    <property type="match status" value="1"/>
</dbReference>
<evidence type="ECO:0000256" key="7">
    <source>
        <dbReference type="ARBA" id="ARBA00048224"/>
    </source>
</evidence>
<proteinExistence type="inferred from homology"/>
<keyword evidence="11" id="KW-1185">Reference proteome</keyword>
<evidence type="ECO:0000256" key="3">
    <source>
        <dbReference type="ARBA" id="ARBA00011928"/>
    </source>
</evidence>
<dbReference type="GO" id="GO:0071949">
    <property type="term" value="F:FAD binding"/>
    <property type="evidence" value="ECO:0007669"/>
    <property type="project" value="InterPro"/>
</dbReference>
<comment type="catalytic activity">
    <reaction evidence="7">
        <text>N(6)-dimethylallyladenine + A + H2O = 3-methyl-2-butenal + adenine + AH2</text>
        <dbReference type="Rhea" id="RHEA:13625"/>
        <dbReference type="ChEBI" id="CHEBI:13193"/>
        <dbReference type="ChEBI" id="CHEBI:15377"/>
        <dbReference type="ChEBI" id="CHEBI:15825"/>
        <dbReference type="ChEBI" id="CHEBI:16708"/>
        <dbReference type="ChEBI" id="CHEBI:17499"/>
        <dbReference type="ChEBI" id="CHEBI:17660"/>
        <dbReference type="EC" id="1.5.99.12"/>
    </reaction>
</comment>
<accession>A0AAV8T5M1</accession>
<dbReference type="InterPro" id="IPR036318">
    <property type="entry name" value="FAD-bd_PCMH-like_sf"/>
</dbReference>
<gene>
    <name evidence="10" type="ORF">K2173_006746</name>
</gene>
<dbReference type="Pfam" id="PF01565">
    <property type="entry name" value="FAD_binding_4"/>
    <property type="match status" value="1"/>
</dbReference>